<dbReference type="InterPro" id="IPR029347">
    <property type="entry name" value="Raptor_N"/>
</dbReference>
<dbReference type="PANTHER" id="PTHR12848:SF16">
    <property type="entry name" value="REGULATORY-ASSOCIATED PROTEIN OF MTOR"/>
    <property type="match status" value="1"/>
</dbReference>
<evidence type="ECO:0000256" key="5">
    <source>
        <dbReference type="SAM" id="MobiDB-lite"/>
    </source>
</evidence>
<dbReference type="PANTHER" id="PTHR12848">
    <property type="entry name" value="REGULATORY-ASSOCIATED PROTEIN OF MTOR"/>
    <property type="match status" value="1"/>
</dbReference>
<dbReference type="InterPro" id="IPR001680">
    <property type="entry name" value="WD40_rpt"/>
</dbReference>
<dbReference type="GO" id="GO:0031931">
    <property type="term" value="C:TORC1 complex"/>
    <property type="evidence" value="ECO:0007669"/>
    <property type="project" value="InterPro"/>
</dbReference>
<dbReference type="STRING" id="933852.A0A0C3BJI7"/>
<dbReference type="OrthoDB" id="10262360at2759"/>
<reference evidence="7 8" key="1">
    <citation type="submission" date="2014-04" db="EMBL/GenBank/DDBJ databases">
        <authorList>
            <consortium name="DOE Joint Genome Institute"/>
            <person name="Kuo A."/>
            <person name="Zuccaro A."/>
            <person name="Kohler A."/>
            <person name="Nagy L.G."/>
            <person name="Floudas D."/>
            <person name="Copeland A."/>
            <person name="Barry K.W."/>
            <person name="Cichocki N."/>
            <person name="Veneault-Fourrey C."/>
            <person name="LaButti K."/>
            <person name="Lindquist E.A."/>
            <person name="Lipzen A."/>
            <person name="Lundell T."/>
            <person name="Morin E."/>
            <person name="Murat C."/>
            <person name="Sun H."/>
            <person name="Tunlid A."/>
            <person name="Henrissat B."/>
            <person name="Grigoriev I.V."/>
            <person name="Hibbett D.S."/>
            <person name="Martin F."/>
            <person name="Nordberg H.P."/>
            <person name="Cantor M.N."/>
            <person name="Hua S.X."/>
        </authorList>
    </citation>
    <scope>NUCLEOTIDE SEQUENCE [LARGE SCALE GENOMIC DNA]</scope>
    <source>
        <strain evidence="7 8">MAFF 305830</strain>
    </source>
</reference>
<dbReference type="InterPro" id="IPR004083">
    <property type="entry name" value="Raptor"/>
</dbReference>
<protein>
    <recommendedName>
        <fullName evidence="6">Raptor N-terminal CASPase-like domain-containing protein</fullName>
    </recommendedName>
</protein>
<evidence type="ECO:0000313" key="8">
    <source>
        <dbReference type="Proteomes" id="UP000054097"/>
    </source>
</evidence>
<dbReference type="GO" id="GO:0009267">
    <property type="term" value="P:cellular response to starvation"/>
    <property type="evidence" value="ECO:0007669"/>
    <property type="project" value="TreeGrafter"/>
</dbReference>
<dbReference type="InterPro" id="IPR011989">
    <property type="entry name" value="ARM-like"/>
</dbReference>
<comment type="similarity">
    <text evidence="1">Belongs to the WD repeat RAPTOR family.</text>
</comment>
<dbReference type="PRINTS" id="PR01547">
    <property type="entry name" value="YEAST176DUF"/>
</dbReference>
<keyword evidence="8" id="KW-1185">Reference proteome</keyword>
<feature type="region of interest" description="Disordered" evidence="5">
    <location>
        <begin position="1"/>
        <end position="46"/>
    </location>
</feature>
<accession>A0A0C3BJI7</accession>
<feature type="compositionally biased region" description="Polar residues" evidence="5">
    <location>
        <begin position="1577"/>
        <end position="1598"/>
    </location>
</feature>
<feature type="region of interest" description="Disordered" evidence="5">
    <location>
        <begin position="1561"/>
        <end position="1598"/>
    </location>
</feature>
<feature type="compositionally biased region" description="Polar residues" evidence="5">
    <location>
        <begin position="1031"/>
        <end position="1066"/>
    </location>
</feature>
<feature type="compositionally biased region" description="Low complexity" evidence="5">
    <location>
        <begin position="948"/>
        <end position="959"/>
    </location>
</feature>
<dbReference type="Gene3D" id="1.25.10.10">
    <property type="entry name" value="Leucine-rich Repeat Variant"/>
    <property type="match status" value="1"/>
</dbReference>
<dbReference type="PROSITE" id="PS50294">
    <property type="entry name" value="WD_REPEATS_REGION"/>
    <property type="match status" value="1"/>
</dbReference>
<proteinExistence type="inferred from homology"/>
<dbReference type="GO" id="GO:0010506">
    <property type="term" value="P:regulation of autophagy"/>
    <property type="evidence" value="ECO:0007669"/>
    <property type="project" value="TreeGrafter"/>
</dbReference>
<dbReference type="HOGENOM" id="CLU_001136_3_1_1"/>
<evidence type="ECO:0000259" key="6">
    <source>
        <dbReference type="SMART" id="SM01302"/>
    </source>
</evidence>
<sequence>MSRWESPSGSWEDPDEFSRRRDHSEPSESDVHTSHSSSDGLSQPSISAPSFALVRSEETLPEVISFQKPWLQKRHLTNGNPSPIQARHNRFHQWRLQDKLKTGNGAIVVCLNLDVDPPDVVKTQPCAVLEGWIDPRKLGSAKALEAIGKNLCQQFQSLNTRIRYKPFLDPSIDETRRFCVNLRKTAKDERLCFYYNGHGVPKPTSSGELWVFNRTYSQYIPVSLYDLQTWLGSPVVYVWDCSAAGNLVKNFIKYAKKRDEEAMARHGGNIDGSPPHSQAIQLAACLANETLPMAPSMPADMFTSCLTSPIEMALQFYFLHQNPPPGVTLEMLHEVPGDLKDRRTPLGELNWIFTAVTDTIAWTFFPRPIFKRLFRQDLLVAALFRNFLLAERVMRNYHCTPHTIPPLPSTATHPLWAAWDRSLEDIIKQLPELIKAAKPPKQEPLQLMEGIPFVPTPYRYEYKSSSFFTDHLTAFEHWMSRGGGALTKPGPWSMPPTEDPEDTAPPLEDDAPQPDLVPRKSPAQLPILLQLLLSQAHRMRALKLLCQFVDLGPWAVHLVLEIGIYPYVQKLLLSPQGDLKPLLIFIWSRLIAFDKTCQVDLLREQQFTYFATILDYSTPVGIAQTFEHRAMCAFILASLCRDHPPGQAACLAWNKGALLDFYLYHISNSDDFLVKQWCCLAVAQLWDAKDDAKELGIEQGVPKQLLVLLKVDASCEVRAAALYALAIFYGASGSASPEVKGGGGTGRMSSLSEKAHLKVELESAVEAVRATRMDASPIVRKEAVILISALANEWRGYFTVAAWLYWEEERQGSRKSSSQLTLDDIANRALDEWTSNIRTPDPEMKRQHRKFLNKFFLLLIYLYDLVADPHTEVSTMATTVLDFIVAMLLESPFSRIQGTTVRGPPAPPTSSNPRTRKVSAPLGPTNGPISRQGSMTSVTSPTFQPAPQSSQLAGGLSQQPTRSSFPGLMRTSSFASALGSLAGLAMGTQSASNTAPPSPSQSQHSDIEPPPTPALNLAQYVSPYSRPASPESFTTPMSPSSARSHSIQSATNGRRPQSGTQLSSKYSPAVVVTALVTRDLMRLSERRRSQDNNSPDESRCLWEDFAIDAKTLDDLEDLGLDVGSNLNQTLPLKSKLYDWCLEYYKEPQMRQLDEDEPGSLPYTRQVWRRNRDSEILETAAIRGHTAPQRSWSHPHGSWRLPFSPARMAFHQFDSHAAFSDEGSHVIVSDWRTGAQLCSFNNGNPKDTSVTSLHFVDEEVGGAIVAGSSDGVVRIYNNYDPCYNEGNPVQLVSGFRALSTMSPATRGAGIVTEWNQMWNRLLCAGDSVSIYDWDAITERCVTVIETEENCPLTSMASNPYSRRTFVAGFGNGAIKVYDTRASSSSGACLQNRREHRSWVANVKYQTGASKQVLSASVDGTVNLWDLRNLEGVVSSWEVFADGLASFDVHPAADVFIASSSLSRSWRNQTVLLHPLPRHDKLPGSHRPLPMRSNVDNTAHEQLTPITAETFPTGLASPSRTPGQTPNIHFAPSVLAFHPTEMMYALGTADGIVRLAGCRFSSGKQGADEEVPDSGALLHTSNGKAEQLPSKSPVSFPTMR</sequence>
<feature type="compositionally biased region" description="Polar residues" evidence="5">
    <location>
        <begin position="927"/>
        <end position="947"/>
    </location>
</feature>
<dbReference type="GO" id="GO:0071230">
    <property type="term" value="P:cellular response to amino acid stimulus"/>
    <property type="evidence" value="ECO:0007669"/>
    <property type="project" value="TreeGrafter"/>
</dbReference>
<evidence type="ECO:0000256" key="2">
    <source>
        <dbReference type="ARBA" id="ARBA00022574"/>
    </source>
</evidence>
<dbReference type="InterPro" id="IPR036322">
    <property type="entry name" value="WD40_repeat_dom_sf"/>
</dbReference>
<dbReference type="GO" id="GO:0031929">
    <property type="term" value="P:TOR signaling"/>
    <property type="evidence" value="ECO:0007669"/>
    <property type="project" value="InterPro"/>
</dbReference>
<keyword evidence="3" id="KW-0677">Repeat</keyword>
<dbReference type="InterPro" id="IPR019775">
    <property type="entry name" value="WD40_repeat_CS"/>
</dbReference>
<dbReference type="Pfam" id="PF00400">
    <property type="entry name" value="WD40"/>
    <property type="match status" value="1"/>
</dbReference>
<evidence type="ECO:0000313" key="7">
    <source>
        <dbReference type="EMBL" id="KIM31611.1"/>
    </source>
</evidence>
<evidence type="ECO:0000256" key="4">
    <source>
        <dbReference type="PROSITE-ProRule" id="PRU00221"/>
    </source>
</evidence>
<name>A0A0C3BJI7_SERVB</name>
<dbReference type="Proteomes" id="UP000054097">
    <property type="component" value="Unassembled WGS sequence"/>
</dbReference>
<dbReference type="SMART" id="SM00320">
    <property type="entry name" value="WD40"/>
    <property type="match status" value="3"/>
</dbReference>
<feature type="repeat" description="WD" evidence="4">
    <location>
        <begin position="1391"/>
        <end position="1433"/>
    </location>
</feature>
<dbReference type="GO" id="GO:0005737">
    <property type="term" value="C:cytoplasm"/>
    <property type="evidence" value="ECO:0007669"/>
    <property type="project" value="TreeGrafter"/>
</dbReference>
<keyword evidence="2 4" id="KW-0853">WD repeat</keyword>
<feature type="compositionally biased region" description="Polar residues" evidence="5">
    <location>
        <begin position="988"/>
        <end position="1004"/>
    </location>
</feature>
<organism evidence="7 8">
    <name type="scientific">Serendipita vermifera MAFF 305830</name>
    <dbReference type="NCBI Taxonomy" id="933852"/>
    <lineage>
        <taxon>Eukaryota</taxon>
        <taxon>Fungi</taxon>
        <taxon>Dikarya</taxon>
        <taxon>Basidiomycota</taxon>
        <taxon>Agaricomycotina</taxon>
        <taxon>Agaricomycetes</taxon>
        <taxon>Sebacinales</taxon>
        <taxon>Serendipitaceae</taxon>
        <taxon>Serendipita</taxon>
    </lineage>
</organism>
<dbReference type="GO" id="GO:0030307">
    <property type="term" value="P:positive regulation of cell growth"/>
    <property type="evidence" value="ECO:0007669"/>
    <property type="project" value="TreeGrafter"/>
</dbReference>
<evidence type="ECO:0000256" key="3">
    <source>
        <dbReference type="ARBA" id="ARBA00022737"/>
    </source>
</evidence>
<dbReference type="InterPro" id="IPR015943">
    <property type="entry name" value="WD40/YVTN_repeat-like_dom_sf"/>
</dbReference>
<dbReference type="GO" id="GO:0030674">
    <property type="term" value="F:protein-macromolecule adaptor activity"/>
    <property type="evidence" value="ECO:0007669"/>
    <property type="project" value="TreeGrafter"/>
</dbReference>
<gene>
    <name evidence="7" type="ORF">M408DRAFT_327102</name>
</gene>
<dbReference type="SMART" id="SM01302">
    <property type="entry name" value="Raptor_N"/>
    <property type="match status" value="1"/>
</dbReference>
<dbReference type="PROSITE" id="PS00678">
    <property type="entry name" value="WD_REPEATS_1"/>
    <property type="match status" value="1"/>
</dbReference>
<feature type="region of interest" description="Disordered" evidence="5">
    <location>
        <begin position="897"/>
        <end position="969"/>
    </location>
</feature>
<dbReference type="EMBL" id="KN824281">
    <property type="protein sequence ID" value="KIM31611.1"/>
    <property type="molecule type" value="Genomic_DNA"/>
</dbReference>
<dbReference type="SUPFAM" id="SSF48371">
    <property type="entry name" value="ARM repeat"/>
    <property type="match status" value="1"/>
</dbReference>
<feature type="compositionally biased region" description="Acidic residues" evidence="5">
    <location>
        <begin position="498"/>
        <end position="512"/>
    </location>
</feature>
<feature type="domain" description="Raptor N-terminal CASPase-like" evidence="6">
    <location>
        <begin position="99"/>
        <end position="252"/>
    </location>
</feature>
<dbReference type="PROSITE" id="PS50082">
    <property type="entry name" value="WD_REPEATS_2"/>
    <property type="match status" value="1"/>
</dbReference>
<dbReference type="InterPro" id="IPR016024">
    <property type="entry name" value="ARM-type_fold"/>
</dbReference>
<feature type="region of interest" description="Disordered" evidence="5">
    <location>
        <begin position="987"/>
        <end position="1066"/>
    </location>
</feature>
<dbReference type="Gene3D" id="2.130.10.10">
    <property type="entry name" value="YVTN repeat-like/Quinoprotein amine dehydrogenase"/>
    <property type="match status" value="1"/>
</dbReference>
<dbReference type="Pfam" id="PF14538">
    <property type="entry name" value="Raptor_N"/>
    <property type="match status" value="1"/>
</dbReference>
<feature type="region of interest" description="Disordered" evidence="5">
    <location>
        <begin position="486"/>
        <end position="516"/>
    </location>
</feature>
<reference evidence="8" key="2">
    <citation type="submission" date="2015-01" db="EMBL/GenBank/DDBJ databases">
        <title>Evolutionary Origins and Diversification of the Mycorrhizal Mutualists.</title>
        <authorList>
            <consortium name="DOE Joint Genome Institute"/>
            <consortium name="Mycorrhizal Genomics Consortium"/>
            <person name="Kohler A."/>
            <person name="Kuo A."/>
            <person name="Nagy L.G."/>
            <person name="Floudas D."/>
            <person name="Copeland A."/>
            <person name="Barry K.W."/>
            <person name="Cichocki N."/>
            <person name="Veneault-Fourrey C."/>
            <person name="LaButti K."/>
            <person name="Lindquist E.A."/>
            <person name="Lipzen A."/>
            <person name="Lundell T."/>
            <person name="Morin E."/>
            <person name="Murat C."/>
            <person name="Riley R."/>
            <person name="Ohm R."/>
            <person name="Sun H."/>
            <person name="Tunlid A."/>
            <person name="Henrissat B."/>
            <person name="Grigoriev I.V."/>
            <person name="Hibbett D.S."/>
            <person name="Martin F."/>
        </authorList>
    </citation>
    <scope>NUCLEOTIDE SEQUENCE [LARGE SCALE GENOMIC DNA]</scope>
    <source>
        <strain evidence="8">MAFF 305830</strain>
    </source>
</reference>
<evidence type="ECO:0000256" key="1">
    <source>
        <dbReference type="ARBA" id="ARBA00009257"/>
    </source>
</evidence>
<dbReference type="SUPFAM" id="SSF50978">
    <property type="entry name" value="WD40 repeat-like"/>
    <property type="match status" value="1"/>
</dbReference>
<feature type="compositionally biased region" description="Basic and acidic residues" evidence="5">
    <location>
        <begin position="16"/>
        <end position="33"/>
    </location>
</feature>